<protein>
    <submittedName>
        <fullName evidence="1">Uncharacterized protein</fullName>
    </submittedName>
</protein>
<dbReference type="AlphaFoldDB" id="A0A7W6C6U9"/>
<proteinExistence type="predicted"/>
<sequence>MAAIITHPVAASMLHIASTIDNTSTGFESIPPTSLGTIKLKKPASRIAEIDSWLTWPAASFASALLAKNGARRFASTNNGHSA</sequence>
<accession>A0A7W6C6U9</accession>
<evidence type="ECO:0000313" key="1">
    <source>
        <dbReference type="EMBL" id="MBB3940601.1"/>
    </source>
</evidence>
<gene>
    <name evidence="1" type="ORF">GGR39_002258</name>
</gene>
<evidence type="ECO:0000313" key="2">
    <source>
        <dbReference type="Proteomes" id="UP000561459"/>
    </source>
</evidence>
<comment type="caution">
    <text evidence="1">The sequence shown here is derived from an EMBL/GenBank/DDBJ whole genome shotgun (WGS) entry which is preliminary data.</text>
</comment>
<dbReference type="Proteomes" id="UP000561459">
    <property type="component" value="Unassembled WGS sequence"/>
</dbReference>
<keyword evidence="2" id="KW-1185">Reference proteome</keyword>
<organism evidence="1 2">
    <name type="scientific">Novosphingobium fluoreni</name>
    <dbReference type="NCBI Taxonomy" id="1391222"/>
    <lineage>
        <taxon>Bacteria</taxon>
        <taxon>Pseudomonadati</taxon>
        <taxon>Pseudomonadota</taxon>
        <taxon>Alphaproteobacteria</taxon>
        <taxon>Sphingomonadales</taxon>
        <taxon>Sphingomonadaceae</taxon>
        <taxon>Novosphingobium</taxon>
    </lineage>
</organism>
<reference evidence="1 2" key="1">
    <citation type="submission" date="2020-08" db="EMBL/GenBank/DDBJ databases">
        <title>Genomic Encyclopedia of Type Strains, Phase IV (KMG-IV): sequencing the most valuable type-strain genomes for metagenomic binning, comparative biology and taxonomic classification.</title>
        <authorList>
            <person name="Goeker M."/>
        </authorList>
    </citation>
    <scope>NUCLEOTIDE SEQUENCE [LARGE SCALE GENOMIC DNA]</scope>
    <source>
        <strain evidence="1 2">DSM 27568</strain>
    </source>
</reference>
<dbReference type="EMBL" id="JACIDY010000005">
    <property type="protein sequence ID" value="MBB3940601.1"/>
    <property type="molecule type" value="Genomic_DNA"/>
</dbReference>
<name>A0A7W6C6U9_9SPHN</name>